<evidence type="ECO:0000313" key="1">
    <source>
        <dbReference type="EMBL" id="RZC47563.1"/>
    </source>
</evidence>
<name>A0A4Y7IF67_PAPSO</name>
<accession>A0A4Y7IF67</accession>
<dbReference type="EMBL" id="CM010715">
    <property type="protein sequence ID" value="RZC47563.1"/>
    <property type="molecule type" value="Genomic_DNA"/>
</dbReference>
<feature type="non-terminal residue" evidence="1">
    <location>
        <position position="1"/>
    </location>
</feature>
<dbReference type="Proteomes" id="UP000316621">
    <property type="component" value="Chromosome 1"/>
</dbReference>
<sequence>YFNSYQFNWISVHANFDSDNPQHHYQHQAKFAKSHQGEIQFARSVVTKILGSAGTDQLLHEPDASIPLIGLRIFSWTLRI</sequence>
<dbReference type="AlphaFoldDB" id="A0A4Y7IF67"/>
<keyword evidence="2" id="KW-1185">Reference proteome</keyword>
<proteinExistence type="predicted"/>
<gene>
    <name evidence="1" type="ORF">C5167_040503</name>
</gene>
<dbReference type="Gramene" id="RZC47563">
    <property type="protein sequence ID" value="RZC47563"/>
    <property type="gene ID" value="C5167_040503"/>
</dbReference>
<reference evidence="1 2" key="1">
    <citation type="journal article" date="2018" name="Science">
        <title>The opium poppy genome and morphinan production.</title>
        <authorList>
            <person name="Guo L."/>
            <person name="Winzer T."/>
            <person name="Yang X."/>
            <person name="Li Y."/>
            <person name="Ning Z."/>
            <person name="He Z."/>
            <person name="Teodor R."/>
            <person name="Lu Y."/>
            <person name="Bowser T.A."/>
            <person name="Graham I.A."/>
            <person name="Ye K."/>
        </authorList>
    </citation>
    <scope>NUCLEOTIDE SEQUENCE [LARGE SCALE GENOMIC DNA]</scope>
    <source>
        <strain evidence="2">cv. HN1</strain>
        <tissue evidence="1">Leaves</tissue>
    </source>
</reference>
<evidence type="ECO:0000313" key="2">
    <source>
        <dbReference type="Proteomes" id="UP000316621"/>
    </source>
</evidence>
<protein>
    <submittedName>
        <fullName evidence="1">Uncharacterized protein</fullName>
    </submittedName>
</protein>
<organism evidence="1 2">
    <name type="scientific">Papaver somniferum</name>
    <name type="common">Opium poppy</name>
    <dbReference type="NCBI Taxonomy" id="3469"/>
    <lineage>
        <taxon>Eukaryota</taxon>
        <taxon>Viridiplantae</taxon>
        <taxon>Streptophyta</taxon>
        <taxon>Embryophyta</taxon>
        <taxon>Tracheophyta</taxon>
        <taxon>Spermatophyta</taxon>
        <taxon>Magnoliopsida</taxon>
        <taxon>Ranunculales</taxon>
        <taxon>Papaveraceae</taxon>
        <taxon>Papaveroideae</taxon>
        <taxon>Papaver</taxon>
    </lineage>
</organism>